<evidence type="ECO:0000256" key="1">
    <source>
        <dbReference type="SAM" id="Phobius"/>
    </source>
</evidence>
<protein>
    <submittedName>
        <fullName evidence="2">Putative regulator of sigma(E), RseC/MucC family</fullName>
    </submittedName>
</protein>
<feature type="transmembrane region" description="Helical" evidence="1">
    <location>
        <begin position="80"/>
        <end position="101"/>
    </location>
</feature>
<dbReference type="PANTHER" id="PTHR35867:SF1">
    <property type="entry name" value="PROTEIN RSEC"/>
    <property type="match status" value="1"/>
</dbReference>
<sequence>MLRENAVVVDYQNGVATVKCQSKSACGQCAAKSSCGTAALAELNGEHGEHIFTVATITPVSIGQTVEVGLEERPLLFSTLLIYVVPLLTLLCATLIGAALFPQEWMNAIFIFFSTALSFVIVRFFAQKLQRKSAYQPILLRVL</sequence>
<evidence type="ECO:0000313" key="2">
    <source>
        <dbReference type="EMBL" id="SUB34382.1"/>
    </source>
</evidence>
<dbReference type="Proteomes" id="UP000254280">
    <property type="component" value="Unassembled WGS sequence"/>
</dbReference>
<dbReference type="Pfam" id="PF04246">
    <property type="entry name" value="RseC_MucC"/>
    <property type="match status" value="1"/>
</dbReference>
<accession>A0A379B7D0</accession>
<keyword evidence="1" id="KW-0812">Transmembrane</keyword>
<dbReference type="OrthoDB" id="9795854at2"/>
<name>A0A379B7D0_9PAST</name>
<keyword evidence="3" id="KW-1185">Reference proteome</keyword>
<feature type="transmembrane region" description="Helical" evidence="1">
    <location>
        <begin position="107"/>
        <end position="126"/>
    </location>
</feature>
<dbReference type="InterPro" id="IPR026268">
    <property type="entry name" value="RseC"/>
</dbReference>
<dbReference type="InterPro" id="IPR007359">
    <property type="entry name" value="SigmaE_reg_RseC_MucC"/>
</dbReference>
<gene>
    <name evidence="2" type="primary">rseC</name>
    <name evidence="2" type="ORF">NCTC10699_02043</name>
</gene>
<dbReference type="AlphaFoldDB" id="A0A379B7D0"/>
<dbReference type="PIRSF" id="PIRSF004923">
    <property type="entry name" value="RseC"/>
    <property type="match status" value="1"/>
</dbReference>
<organism evidence="2 3">
    <name type="scientific">[Pasteurella] mairii</name>
    <dbReference type="NCBI Taxonomy" id="757"/>
    <lineage>
        <taxon>Bacteria</taxon>
        <taxon>Pseudomonadati</taxon>
        <taxon>Pseudomonadota</taxon>
        <taxon>Gammaproteobacteria</taxon>
        <taxon>Pasteurellales</taxon>
        <taxon>Pasteurellaceae</taxon>
    </lineage>
</organism>
<proteinExistence type="predicted"/>
<dbReference type="EMBL" id="UGSS01000002">
    <property type="protein sequence ID" value="SUB34382.1"/>
    <property type="molecule type" value="Genomic_DNA"/>
</dbReference>
<keyword evidence="1" id="KW-1133">Transmembrane helix</keyword>
<reference evidence="2 3" key="1">
    <citation type="submission" date="2018-06" db="EMBL/GenBank/DDBJ databases">
        <authorList>
            <consortium name="Pathogen Informatics"/>
            <person name="Doyle S."/>
        </authorList>
    </citation>
    <scope>NUCLEOTIDE SEQUENCE [LARGE SCALE GENOMIC DNA]</scope>
    <source>
        <strain evidence="2 3">NCTC10699</strain>
    </source>
</reference>
<evidence type="ECO:0000313" key="3">
    <source>
        <dbReference type="Proteomes" id="UP000254280"/>
    </source>
</evidence>
<dbReference type="PANTHER" id="PTHR35867">
    <property type="entry name" value="PROTEIN RSEC"/>
    <property type="match status" value="1"/>
</dbReference>
<keyword evidence="1" id="KW-0472">Membrane</keyword>